<comment type="similarity">
    <text evidence="2">Belongs to the binding-protein-dependent transport system permease family. FecCD subfamily.</text>
</comment>
<keyword evidence="3" id="KW-0813">Transport</keyword>
<accession>A0A5C8Z9W5</accession>
<dbReference type="EMBL" id="VKAD01000001">
    <property type="protein sequence ID" value="TXR53666.1"/>
    <property type="molecule type" value="Genomic_DNA"/>
</dbReference>
<evidence type="ECO:0000256" key="7">
    <source>
        <dbReference type="ARBA" id="ARBA00023136"/>
    </source>
</evidence>
<feature type="transmembrane region" description="Helical" evidence="8">
    <location>
        <begin position="258"/>
        <end position="279"/>
    </location>
</feature>
<feature type="transmembrane region" description="Helical" evidence="8">
    <location>
        <begin position="43"/>
        <end position="64"/>
    </location>
</feature>
<evidence type="ECO:0000256" key="8">
    <source>
        <dbReference type="SAM" id="Phobius"/>
    </source>
</evidence>
<evidence type="ECO:0000313" key="10">
    <source>
        <dbReference type="Proteomes" id="UP000321764"/>
    </source>
</evidence>
<dbReference type="Proteomes" id="UP000321764">
    <property type="component" value="Unassembled WGS sequence"/>
</dbReference>
<keyword evidence="5 8" id="KW-0812">Transmembrane</keyword>
<dbReference type="RefSeq" id="WP_147713066.1">
    <property type="nucleotide sequence ID" value="NZ_VKAD01000001.1"/>
</dbReference>
<keyword evidence="10" id="KW-1185">Reference proteome</keyword>
<evidence type="ECO:0000256" key="1">
    <source>
        <dbReference type="ARBA" id="ARBA00004651"/>
    </source>
</evidence>
<feature type="transmembrane region" description="Helical" evidence="8">
    <location>
        <begin position="202"/>
        <end position="224"/>
    </location>
</feature>
<dbReference type="GO" id="GO:0033214">
    <property type="term" value="P:siderophore-iron import into cell"/>
    <property type="evidence" value="ECO:0007669"/>
    <property type="project" value="TreeGrafter"/>
</dbReference>
<comment type="subcellular location">
    <subcellularLocation>
        <location evidence="1">Cell membrane</location>
        <topology evidence="1">Multi-pass membrane protein</topology>
    </subcellularLocation>
</comment>
<dbReference type="OrthoDB" id="9811975at2"/>
<feature type="transmembrane region" description="Helical" evidence="8">
    <location>
        <begin position="230"/>
        <end position="251"/>
    </location>
</feature>
<evidence type="ECO:0000256" key="2">
    <source>
        <dbReference type="ARBA" id="ARBA00007935"/>
    </source>
</evidence>
<sequence length="310" mass="33837">MKLFLSACLIMCLAIVSLFIGVAEISSYEEFKSVVFLSRLPRTLAVILTGLSLSVAGVVMQALAKNKFVEPTTTGTVEWAALGILMLLIFWPEAPMSIKLIIACLFSMVGASTFLFILSRIQLQSDLIIPLAGIMYAGVISSVITFIAYRFDLVQSIWIWIQGDFSMILKGRYELLWLSAILCVLAYFTADQFTLASLGKNTALNLGLNYHLTLFWGVTIVALISGITVVIAGIIPFVGLVVPNIVSLIFGDHFRKSLPWVAIIGTGLVLACDILARLLAYPYEVPVSTVMGVVGSILFLILLTKQKHHA</sequence>
<dbReference type="Pfam" id="PF01032">
    <property type="entry name" value="FecCD"/>
    <property type="match status" value="1"/>
</dbReference>
<feature type="transmembrane region" description="Helical" evidence="8">
    <location>
        <begin position="98"/>
        <end position="118"/>
    </location>
</feature>
<keyword evidence="7 8" id="KW-0472">Membrane</keyword>
<dbReference type="Gene3D" id="1.10.3470.10">
    <property type="entry name" value="ABC transporter involved in vitamin B12 uptake, BtuC"/>
    <property type="match status" value="1"/>
</dbReference>
<dbReference type="PANTHER" id="PTHR30472">
    <property type="entry name" value="FERRIC ENTEROBACTIN TRANSPORT SYSTEM PERMEASE PROTEIN"/>
    <property type="match status" value="1"/>
</dbReference>
<organism evidence="9 10">
    <name type="scientific">Reinekea thalattae</name>
    <dbReference type="NCBI Taxonomy" id="2593301"/>
    <lineage>
        <taxon>Bacteria</taxon>
        <taxon>Pseudomonadati</taxon>
        <taxon>Pseudomonadota</taxon>
        <taxon>Gammaproteobacteria</taxon>
        <taxon>Oceanospirillales</taxon>
        <taxon>Saccharospirillaceae</taxon>
        <taxon>Reinekea</taxon>
    </lineage>
</organism>
<dbReference type="GO" id="GO:0022857">
    <property type="term" value="F:transmembrane transporter activity"/>
    <property type="evidence" value="ECO:0007669"/>
    <property type="project" value="InterPro"/>
</dbReference>
<evidence type="ECO:0000256" key="6">
    <source>
        <dbReference type="ARBA" id="ARBA00022989"/>
    </source>
</evidence>
<dbReference type="InterPro" id="IPR000522">
    <property type="entry name" value="ABC_transptr_permease_BtuC"/>
</dbReference>
<dbReference type="CDD" id="cd06550">
    <property type="entry name" value="TM_ABC_iron-siderophores_like"/>
    <property type="match status" value="1"/>
</dbReference>
<proteinExistence type="inferred from homology"/>
<dbReference type="InterPro" id="IPR037294">
    <property type="entry name" value="ABC_BtuC-like"/>
</dbReference>
<dbReference type="PANTHER" id="PTHR30472:SF27">
    <property type="entry name" value="PETROBACTIN IMPORT SYSTEM PERMEASE PROTEIN YCLN"/>
    <property type="match status" value="1"/>
</dbReference>
<name>A0A5C8Z9W5_9GAMM</name>
<dbReference type="SUPFAM" id="SSF81345">
    <property type="entry name" value="ABC transporter involved in vitamin B12 uptake, BtuC"/>
    <property type="match status" value="1"/>
</dbReference>
<evidence type="ECO:0000256" key="5">
    <source>
        <dbReference type="ARBA" id="ARBA00022692"/>
    </source>
</evidence>
<evidence type="ECO:0000256" key="3">
    <source>
        <dbReference type="ARBA" id="ARBA00022448"/>
    </source>
</evidence>
<feature type="transmembrane region" description="Helical" evidence="8">
    <location>
        <begin position="76"/>
        <end position="92"/>
    </location>
</feature>
<feature type="transmembrane region" description="Helical" evidence="8">
    <location>
        <begin position="171"/>
        <end position="190"/>
    </location>
</feature>
<evidence type="ECO:0000313" key="9">
    <source>
        <dbReference type="EMBL" id="TXR53666.1"/>
    </source>
</evidence>
<keyword evidence="6 8" id="KW-1133">Transmembrane helix</keyword>
<gene>
    <name evidence="9" type="ORF">FME95_03655</name>
</gene>
<evidence type="ECO:0000256" key="4">
    <source>
        <dbReference type="ARBA" id="ARBA00022475"/>
    </source>
</evidence>
<feature type="transmembrane region" description="Helical" evidence="8">
    <location>
        <begin position="285"/>
        <end position="304"/>
    </location>
</feature>
<feature type="transmembrane region" description="Helical" evidence="8">
    <location>
        <begin position="127"/>
        <end position="151"/>
    </location>
</feature>
<protein>
    <submittedName>
        <fullName evidence="9">Iron chelate uptake ABC transporter family permease subunit</fullName>
    </submittedName>
</protein>
<comment type="caution">
    <text evidence="9">The sequence shown here is derived from an EMBL/GenBank/DDBJ whole genome shotgun (WGS) entry which is preliminary data.</text>
</comment>
<dbReference type="AlphaFoldDB" id="A0A5C8Z9W5"/>
<dbReference type="GO" id="GO:0005886">
    <property type="term" value="C:plasma membrane"/>
    <property type="evidence" value="ECO:0007669"/>
    <property type="project" value="UniProtKB-SubCell"/>
</dbReference>
<reference evidence="9 10" key="1">
    <citation type="submission" date="2019-07" db="EMBL/GenBank/DDBJ databases">
        <title>Reinekea sp. strain SSH23 genome sequencing and assembly.</title>
        <authorList>
            <person name="Kim I."/>
        </authorList>
    </citation>
    <scope>NUCLEOTIDE SEQUENCE [LARGE SCALE GENOMIC DNA]</scope>
    <source>
        <strain evidence="9 10">SSH23</strain>
    </source>
</reference>
<keyword evidence="4" id="KW-1003">Cell membrane</keyword>